<sequence length="64" mass="6932">MMYFAGRGVHQSDALAAQWFKKAAMQGHSAAHLGSMCATGRGVTKVAALRDCPVRPQLVDRFRA</sequence>
<name>A0A4R0X326_9BURK</name>
<dbReference type="InterPro" id="IPR011990">
    <property type="entry name" value="TPR-like_helical_dom_sf"/>
</dbReference>
<reference evidence="1 2" key="1">
    <citation type="submission" date="2017-02" db="EMBL/GenBank/DDBJ databases">
        <title>Paraburkholderia sophoroidis sp. nov. and Paraburkholderia steynii sp. nov. rhizobial symbionts of the fynbos legume Hypocalyptus sophoroides.</title>
        <authorList>
            <person name="Steenkamp E.T."/>
            <person name="Beukes C.W."/>
            <person name="Van Zyl E."/>
            <person name="Avontuur J."/>
            <person name="Chan W.Y."/>
            <person name="Hassen A."/>
            <person name="Palmer M."/>
            <person name="Mthombeni L."/>
            <person name="Phalane F."/>
            <person name="Sereme K."/>
            <person name="Venter S.N."/>
        </authorList>
    </citation>
    <scope>NUCLEOTIDE SEQUENCE [LARGE SCALE GENOMIC DNA]</scope>
    <source>
        <strain evidence="1 2">HC1.1ba</strain>
    </source>
</reference>
<dbReference type="Proteomes" id="UP000294200">
    <property type="component" value="Unassembled WGS sequence"/>
</dbReference>
<dbReference type="SUPFAM" id="SSF81901">
    <property type="entry name" value="HCP-like"/>
    <property type="match status" value="1"/>
</dbReference>
<dbReference type="Pfam" id="PF08238">
    <property type="entry name" value="Sel1"/>
    <property type="match status" value="2"/>
</dbReference>
<gene>
    <name evidence="1" type="ORF">BZM27_42310</name>
</gene>
<evidence type="ECO:0000313" key="1">
    <source>
        <dbReference type="EMBL" id="TCG04234.1"/>
    </source>
</evidence>
<accession>A0A4R0X326</accession>
<dbReference type="EMBL" id="MWML01000273">
    <property type="protein sequence ID" value="TCG04234.1"/>
    <property type="molecule type" value="Genomic_DNA"/>
</dbReference>
<dbReference type="Gene3D" id="1.25.40.10">
    <property type="entry name" value="Tetratricopeptide repeat domain"/>
    <property type="match status" value="1"/>
</dbReference>
<evidence type="ECO:0008006" key="3">
    <source>
        <dbReference type="Google" id="ProtNLM"/>
    </source>
</evidence>
<dbReference type="InterPro" id="IPR006597">
    <property type="entry name" value="Sel1-like"/>
</dbReference>
<proteinExistence type="predicted"/>
<evidence type="ECO:0000313" key="2">
    <source>
        <dbReference type="Proteomes" id="UP000294200"/>
    </source>
</evidence>
<keyword evidence="2" id="KW-1185">Reference proteome</keyword>
<comment type="caution">
    <text evidence="1">The sequence shown here is derived from an EMBL/GenBank/DDBJ whole genome shotgun (WGS) entry which is preliminary data.</text>
</comment>
<dbReference type="AlphaFoldDB" id="A0A4R0X326"/>
<protein>
    <recommendedName>
        <fullName evidence="3">Sel1 repeat family protein</fullName>
    </recommendedName>
</protein>
<organism evidence="1 2">
    <name type="scientific">Paraburkholderia steynii</name>
    <dbReference type="NCBI Taxonomy" id="1245441"/>
    <lineage>
        <taxon>Bacteria</taxon>
        <taxon>Pseudomonadati</taxon>
        <taxon>Pseudomonadota</taxon>
        <taxon>Betaproteobacteria</taxon>
        <taxon>Burkholderiales</taxon>
        <taxon>Burkholderiaceae</taxon>
        <taxon>Paraburkholderia</taxon>
    </lineage>
</organism>